<accession>A0A1F2PEE2</accession>
<name>A0A1F2PEE2_9FIRM</name>
<keyword evidence="4" id="KW-0418">Kinase</keyword>
<dbReference type="RefSeq" id="WP_070372035.1">
    <property type="nucleotide sequence ID" value="NZ_CABIIK010000011.1"/>
</dbReference>
<dbReference type="Proteomes" id="UP000176244">
    <property type="component" value="Unassembled WGS sequence"/>
</dbReference>
<organism evidence="4 7">
    <name type="scientific">Acetobacterium wieringae</name>
    <dbReference type="NCBI Taxonomy" id="52694"/>
    <lineage>
        <taxon>Bacteria</taxon>
        <taxon>Bacillati</taxon>
        <taxon>Bacillota</taxon>
        <taxon>Clostridia</taxon>
        <taxon>Eubacteriales</taxon>
        <taxon>Eubacteriaceae</taxon>
        <taxon>Acetobacterium</taxon>
    </lineage>
</organism>
<dbReference type="SUPFAM" id="SSF81301">
    <property type="entry name" value="Nucleotidyltransferase"/>
    <property type="match status" value="1"/>
</dbReference>
<keyword evidence="4" id="KW-0808">Transferase</keyword>
<dbReference type="Proteomes" id="UP000322619">
    <property type="component" value="Unassembled WGS sequence"/>
</dbReference>
<dbReference type="OrthoDB" id="9789634at2"/>
<evidence type="ECO:0000259" key="3">
    <source>
        <dbReference type="SMART" id="SM00954"/>
    </source>
</evidence>
<protein>
    <submittedName>
        <fullName evidence="4">GTP pyrophosphokinase YjbM</fullName>
        <ecNumber evidence="4">2.7.6.5</ecNumber>
    </submittedName>
    <submittedName>
        <fullName evidence="5">GTP pyrophosphokinase family protein</fullName>
    </submittedName>
</protein>
<evidence type="ECO:0000256" key="2">
    <source>
        <dbReference type="SAM" id="Coils"/>
    </source>
</evidence>
<keyword evidence="2" id="KW-0175">Coiled coil</keyword>
<comment type="pathway">
    <text evidence="1">Purine metabolism; ppGpp biosynthesis; ppGpp from GTP: step 1/2.</text>
</comment>
<dbReference type="Proteomes" id="UP001163550">
    <property type="component" value="Chromosome"/>
</dbReference>
<evidence type="ECO:0000313" key="4">
    <source>
        <dbReference type="EMBL" id="OFV69628.1"/>
    </source>
</evidence>
<evidence type="ECO:0000313" key="6">
    <source>
        <dbReference type="EMBL" id="UYO64278.1"/>
    </source>
</evidence>
<dbReference type="Gene3D" id="1.10.287.860">
    <property type="entry name" value="Nucleotidyltransferase"/>
    <property type="match status" value="1"/>
</dbReference>
<dbReference type="CDD" id="cd05399">
    <property type="entry name" value="NT_Rel-Spo_like"/>
    <property type="match status" value="1"/>
</dbReference>
<dbReference type="Gene3D" id="3.30.460.10">
    <property type="entry name" value="Beta Polymerase, domain 2"/>
    <property type="match status" value="1"/>
</dbReference>
<dbReference type="EMBL" id="CP087994">
    <property type="protein sequence ID" value="UYO64278.1"/>
    <property type="molecule type" value="Genomic_DNA"/>
</dbReference>
<dbReference type="PANTHER" id="PTHR47837:SF2">
    <property type="entry name" value="GTP PYROPHOSPHOKINASE YWAC"/>
    <property type="match status" value="1"/>
</dbReference>
<evidence type="ECO:0000313" key="8">
    <source>
        <dbReference type="Proteomes" id="UP000322619"/>
    </source>
</evidence>
<dbReference type="InterPro" id="IPR043519">
    <property type="entry name" value="NT_sf"/>
</dbReference>
<reference evidence="5 8" key="2">
    <citation type="submission" date="2019-08" db="EMBL/GenBank/DDBJ databases">
        <title>Isolation and enrichment of carboxydotrophic bacteria from anaerobic sludge for the production of bio-based chemicals from syngas.</title>
        <authorList>
            <person name="Antares A.L."/>
            <person name="Moreira J."/>
            <person name="Diender M."/>
            <person name="Parshina S.N."/>
            <person name="Stams A.J.M."/>
            <person name="Alves M."/>
            <person name="Alves J.I."/>
            <person name="Sousa D.Z."/>
        </authorList>
    </citation>
    <scope>NUCLEOTIDE SEQUENCE [LARGE SCALE GENOMIC DNA]</scope>
    <source>
        <strain evidence="5 8">JM</strain>
    </source>
</reference>
<reference evidence="6" key="3">
    <citation type="submission" date="2021-11" db="EMBL/GenBank/DDBJ databases">
        <title>Isoprene-degrading acetogen.</title>
        <authorList>
            <person name="Yang Y."/>
            <person name="Jin H."/>
            <person name="Yan J."/>
        </authorList>
    </citation>
    <scope>NUCLEOTIDE SEQUENCE</scope>
    <source>
        <strain evidence="6">Berkeley</strain>
    </source>
</reference>
<gene>
    <name evidence="4" type="primary">yjbM</name>
    <name evidence="4" type="ORF">ACWI_27660</name>
    <name evidence="5" type="ORF">FXB42_13990</name>
    <name evidence="6" type="ORF">LNN31_07625</name>
</gene>
<dbReference type="SMART" id="SM00954">
    <property type="entry name" value="RelA_SpoT"/>
    <property type="match status" value="1"/>
</dbReference>
<dbReference type="GO" id="GO:0015970">
    <property type="term" value="P:guanosine tetraphosphate biosynthetic process"/>
    <property type="evidence" value="ECO:0007669"/>
    <property type="project" value="UniProtKB-UniPathway"/>
</dbReference>
<evidence type="ECO:0000256" key="1">
    <source>
        <dbReference type="ARBA" id="ARBA00004976"/>
    </source>
</evidence>
<proteinExistence type="predicted"/>
<evidence type="ECO:0000313" key="7">
    <source>
        <dbReference type="Proteomes" id="UP000176244"/>
    </source>
</evidence>
<dbReference type="InterPro" id="IPR007685">
    <property type="entry name" value="RelA_SpoT"/>
</dbReference>
<dbReference type="Pfam" id="PF04607">
    <property type="entry name" value="RelA_SpoT"/>
    <property type="match status" value="1"/>
</dbReference>
<evidence type="ECO:0000313" key="9">
    <source>
        <dbReference type="Proteomes" id="UP001163550"/>
    </source>
</evidence>
<dbReference type="EMBL" id="LKEU01000037">
    <property type="protein sequence ID" value="OFV69628.1"/>
    <property type="molecule type" value="Genomic_DNA"/>
</dbReference>
<dbReference type="STRING" id="52694.ACWI_27660"/>
<reference evidence="4 7" key="1">
    <citation type="submission" date="2015-09" db="EMBL/GenBank/DDBJ databases">
        <title>Genome sequence of Acetobacterium wieringae DSM 1911.</title>
        <authorList>
            <person name="Poehlein A."/>
            <person name="Bengelsdorf F.R."/>
            <person name="Schiel-Bengelsdorf B."/>
            <person name="Duerre P."/>
            <person name="Daniel R."/>
        </authorList>
    </citation>
    <scope>NUCLEOTIDE SEQUENCE [LARGE SCALE GENOMIC DNA]</scope>
    <source>
        <strain evidence="4 7">DSM 1911</strain>
    </source>
</reference>
<feature type="coiled-coil region" evidence="2">
    <location>
        <begin position="176"/>
        <end position="203"/>
    </location>
</feature>
<sequence>MGTKYWQEFLIPYHQAVDEIVLKFTSLKEQYEKIGEYSPIESVYGRVKSVASILEKINKYGVDIEALEETIQDIAGIRIMCQFEEDIYEVVELIRKRTNCDMDVVKVKDYLNEAKPSGYKSYHLIIRYPVFCVSGKQSILVEIQIRTLAMNFWSIIEHSLNYKYKENIPEAIKMRLINAANAVNEVDREMSSIREEIQSAQRLFGIKSSLVTSILDNIGHLYKLNHGDKASHYEKIFDDLFAQEDIIQLILLRKELESEVNKIEAEV</sequence>
<keyword evidence="9" id="KW-1185">Reference proteome</keyword>
<dbReference type="InterPro" id="IPR052366">
    <property type="entry name" value="GTP_Pyrophosphokinase"/>
</dbReference>
<dbReference type="AlphaFoldDB" id="A0A1F2PEE2"/>
<feature type="domain" description="RelA/SpoT" evidence="3">
    <location>
        <begin position="45"/>
        <end position="168"/>
    </location>
</feature>
<dbReference type="GO" id="GO:0016301">
    <property type="term" value="F:kinase activity"/>
    <property type="evidence" value="ECO:0007669"/>
    <property type="project" value="UniProtKB-KW"/>
</dbReference>
<dbReference type="EMBL" id="VSLA01000027">
    <property type="protein sequence ID" value="TYC84085.1"/>
    <property type="molecule type" value="Genomic_DNA"/>
</dbReference>
<dbReference type="EC" id="2.7.6.5" evidence="4"/>
<dbReference type="PANTHER" id="PTHR47837">
    <property type="entry name" value="GTP PYROPHOSPHOKINASE YJBM"/>
    <property type="match status" value="1"/>
</dbReference>
<dbReference type="UniPathway" id="UPA00908">
    <property type="reaction ID" value="UER00884"/>
</dbReference>
<evidence type="ECO:0000313" key="5">
    <source>
        <dbReference type="EMBL" id="TYC84085.1"/>
    </source>
</evidence>
<dbReference type="GO" id="GO:0008728">
    <property type="term" value="F:GTP diphosphokinase activity"/>
    <property type="evidence" value="ECO:0007669"/>
    <property type="project" value="UniProtKB-EC"/>
</dbReference>